<feature type="signal peptide" evidence="2">
    <location>
        <begin position="1"/>
        <end position="23"/>
    </location>
</feature>
<dbReference type="AlphaFoldDB" id="A0AA49GEL6"/>
<gene>
    <name evidence="3" type="ORF">QYS48_06645</name>
</gene>
<protein>
    <submittedName>
        <fullName evidence="3">Collagen-like protein</fullName>
    </submittedName>
</protein>
<evidence type="ECO:0000256" key="1">
    <source>
        <dbReference type="SAM" id="MobiDB-lite"/>
    </source>
</evidence>
<sequence length="189" mass="21189">MKNLFYIIFALGFLFLGSCTFNGQDGAPGPQGPAGPRGPAGQDGQDGQEAFVFEYELITFSASNEYSVFLDFPGDFVMLDSDVAHVYFLYGQTEEGDNIWRALPQTEFTKFGTLIYNYDFTIFDVNLFLDANFNLNELGASYTDDWIARVVVVPGQFTNGRVADSVDFTNYHEVIEYYGLSEEDVKTVK</sequence>
<organism evidence="3 4">
    <name type="scientific">Marivirga arenosa</name>
    <dbReference type="NCBI Taxonomy" id="3059076"/>
    <lineage>
        <taxon>Bacteria</taxon>
        <taxon>Pseudomonadati</taxon>
        <taxon>Bacteroidota</taxon>
        <taxon>Cytophagia</taxon>
        <taxon>Cytophagales</taxon>
        <taxon>Marivirgaceae</taxon>
        <taxon>Marivirga</taxon>
    </lineage>
</organism>
<feature type="region of interest" description="Disordered" evidence="1">
    <location>
        <begin position="26"/>
        <end position="45"/>
    </location>
</feature>
<dbReference type="Gene3D" id="1.20.5.320">
    <property type="entry name" value="6-Phosphogluconate Dehydrogenase, domain 3"/>
    <property type="match status" value="1"/>
</dbReference>
<dbReference type="RefSeq" id="WP_308357999.1">
    <property type="nucleotide sequence ID" value="NZ_CP129970.2"/>
</dbReference>
<reference evidence="3" key="1">
    <citation type="submission" date="2023-08" db="EMBL/GenBank/DDBJ databases">
        <title>Comparative genomics and taxonomic characterization of three novel marine species of genus Marivirga.</title>
        <authorList>
            <person name="Muhammad N."/>
            <person name="Kim S.-G."/>
        </authorList>
    </citation>
    <scope>NUCLEOTIDE SEQUENCE [LARGE SCALE GENOMIC DNA]</scope>
    <source>
        <strain evidence="3">ABR2-2</strain>
    </source>
</reference>
<keyword evidence="2" id="KW-0732">Signal</keyword>
<accession>A0AA49GEL6</accession>
<evidence type="ECO:0000313" key="3">
    <source>
        <dbReference type="EMBL" id="WKK86593.2"/>
    </source>
</evidence>
<evidence type="ECO:0000256" key="2">
    <source>
        <dbReference type="SAM" id="SignalP"/>
    </source>
</evidence>
<feature type="chain" id="PRO_5041250290" evidence="2">
    <location>
        <begin position="24"/>
        <end position="189"/>
    </location>
</feature>
<keyword evidence="4" id="KW-1185">Reference proteome</keyword>
<dbReference type="Proteomes" id="UP001244443">
    <property type="component" value="Chromosome"/>
</dbReference>
<name>A0AA49GEL6_9BACT</name>
<dbReference type="PROSITE" id="PS51257">
    <property type="entry name" value="PROKAR_LIPOPROTEIN"/>
    <property type="match status" value="1"/>
</dbReference>
<proteinExistence type="predicted"/>
<dbReference type="EMBL" id="CP129970">
    <property type="protein sequence ID" value="WKK86593.2"/>
    <property type="molecule type" value="Genomic_DNA"/>
</dbReference>
<evidence type="ECO:0000313" key="4">
    <source>
        <dbReference type="Proteomes" id="UP001244443"/>
    </source>
</evidence>